<gene>
    <name evidence="1" type="ORF">ACFQZ8_13535</name>
</gene>
<sequence length="40" mass="4154">MNSAEPTVDQVTRADRLSPTEIADVLALALRAGDTDGADP</sequence>
<proteinExistence type="predicted"/>
<evidence type="ECO:0000313" key="1">
    <source>
        <dbReference type="EMBL" id="MFD0784924.1"/>
    </source>
</evidence>
<keyword evidence="2" id="KW-1185">Reference proteome</keyword>
<protein>
    <submittedName>
        <fullName evidence="1">Mycothiol synthase</fullName>
    </submittedName>
</protein>
<comment type="caution">
    <text evidence="1">The sequence shown here is derived from an EMBL/GenBank/DDBJ whole genome shotgun (WGS) entry which is preliminary data.</text>
</comment>
<evidence type="ECO:0000313" key="2">
    <source>
        <dbReference type="Proteomes" id="UP001597053"/>
    </source>
</evidence>
<dbReference type="Proteomes" id="UP001597053">
    <property type="component" value="Unassembled WGS sequence"/>
</dbReference>
<organism evidence="1 2">
    <name type="scientific">Micromonospora azadirachtae</name>
    <dbReference type="NCBI Taxonomy" id="1970735"/>
    <lineage>
        <taxon>Bacteria</taxon>
        <taxon>Bacillati</taxon>
        <taxon>Actinomycetota</taxon>
        <taxon>Actinomycetes</taxon>
        <taxon>Micromonosporales</taxon>
        <taxon>Micromonosporaceae</taxon>
        <taxon>Micromonospora</taxon>
    </lineage>
</organism>
<reference evidence="2" key="1">
    <citation type="journal article" date="2019" name="Int. J. Syst. Evol. Microbiol.">
        <title>The Global Catalogue of Microorganisms (GCM) 10K type strain sequencing project: providing services to taxonomists for standard genome sequencing and annotation.</title>
        <authorList>
            <consortium name="The Broad Institute Genomics Platform"/>
            <consortium name="The Broad Institute Genome Sequencing Center for Infectious Disease"/>
            <person name="Wu L."/>
            <person name="Ma J."/>
        </authorList>
    </citation>
    <scope>NUCLEOTIDE SEQUENCE [LARGE SCALE GENOMIC DNA]</scope>
    <source>
        <strain evidence="2">JCM 32148</strain>
    </source>
</reference>
<feature type="non-terminal residue" evidence="1">
    <location>
        <position position="40"/>
    </location>
</feature>
<dbReference type="EMBL" id="JBHTHM010000601">
    <property type="protein sequence ID" value="MFD0784924.1"/>
    <property type="molecule type" value="Genomic_DNA"/>
</dbReference>
<accession>A0ABW3A314</accession>
<name>A0ABW3A314_9ACTN</name>